<organism evidence="3 4">
    <name type="scientific">Arachis duranensis</name>
    <name type="common">Wild peanut</name>
    <dbReference type="NCBI Taxonomy" id="130453"/>
    <lineage>
        <taxon>Eukaryota</taxon>
        <taxon>Viridiplantae</taxon>
        <taxon>Streptophyta</taxon>
        <taxon>Embryophyta</taxon>
        <taxon>Tracheophyta</taxon>
        <taxon>Spermatophyta</taxon>
        <taxon>Magnoliopsida</taxon>
        <taxon>eudicotyledons</taxon>
        <taxon>Gunneridae</taxon>
        <taxon>Pentapetalae</taxon>
        <taxon>rosids</taxon>
        <taxon>fabids</taxon>
        <taxon>Fabales</taxon>
        <taxon>Fabaceae</taxon>
        <taxon>Papilionoideae</taxon>
        <taxon>50 kb inversion clade</taxon>
        <taxon>dalbergioids sensu lato</taxon>
        <taxon>Dalbergieae</taxon>
        <taxon>Pterocarpus clade</taxon>
        <taxon>Arachis</taxon>
    </lineage>
</organism>
<keyword evidence="1" id="KW-0813">Transport</keyword>
<feature type="transmembrane region" description="Helical" evidence="2">
    <location>
        <begin position="70"/>
        <end position="91"/>
    </location>
</feature>
<dbReference type="Gene3D" id="1.10.287.630">
    <property type="entry name" value="Helix hairpin bin"/>
    <property type="match status" value="1"/>
</dbReference>
<evidence type="ECO:0000313" key="3">
    <source>
        <dbReference type="Proteomes" id="UP000515211"/>
    </source>
</evidence>
<keyword evidence="3" id="KW-1185">Reference proteome</keyword>
<keyword evidence="2" id="KW-1133">Transmembrane helix</keyword>
<dbReference type="PANTHER" id="PTHR45651:SF11">
    <property type="entry name" value="CYCLIC NUCLEOTIDE-GATED ION CHANNEL 20, CHLOROPLASTIC-RELATED"/>
    <property type="match status" value="1"/>
</dbReference>
<keyword evidence="1" id="KW-0407">Ion channel</keyword>
<proteinExistence type="predicted"/>
<reference evidence="3" key="1">
    <citation type="journal article" date="2016" name="Nat. Genet.">
        <title>The genome sequences of Arachis duranensis and Arachis ipaensis, the diploid ancestors of cultivated peanut.</title>
        <authorList>
            <person name="Bertioli D.J."/>
            <person name="Cannon S.B."/>
            <person name="Froenicke L."/>
            <person name="Huang G."/>
            <person name="Farmer A.D."/>
            <person name="Cannon E.K."/>
            <person name="Liu X."/>
            <person name="Gao D."/>
            <person name="Clevenger J."/>
            <person name="Dash S."/>
            <person name="Ren L."/>
            <person name="Moretzsohn M.C."/>
            <person name="Shirasawa K."/>
            <person name="Huang W."/>
            <person name="Vidigal B."/>
            <person name="Abernathy B."/>
            <person name="Chu Y."/>
            <person name="Niederhuth C.E."/>
            <person name="Umale P."/>
            <person name="Araujo A.C."/>
            <person name="Kozik A."/>
            <person name="Kim K.D."/>
            <person name="Burow M.D."/>
            <person name="Varshney R.K."/>
            <person name="Wang X."/>
            <person name="Zhang X."/>
            <person name="Barkley N."/>
            <person name="Guimaraes P.M."/>
            <person name="Isobe S."/>
            <person name="Guo B."/>
            <person name="Liao B."/>
            <person name="Stalker H.T."/>
            <person name="Schmitz R.J."/>
            <person name="Scheffler B.E."/>
            <person name="Leal-Bertioli S.C."/>
            <person name="Xun X."/>
            <person name="Jackson S.A."/>
            <person name="Michelmore R."/>
            <person name="Ozias-Akins P."/>
        </authorList>
    </citation>
    <scope>NUCLEOTIDE SEQUENCE [LARGE SCALE GENOMIC DNA]</scope>
    <source>
        <strain evidence="3">cv. V14167</strain>
    </source>
</reference>
<feature type="transmembrane region" description="Helical" evidence="2">
    <location>
        <begin position="12"/>
        <end position="34"/>
    </location>
</feature>
<dbReference type="GO" id="GO:0016020">
    <property type="term" value="C:membrane"/>
    <property type="evidence" value="ECO:0007669"/>
    <property type="project" value="UniProtKB-SubCell"/>
</dbReference>
<reference evidence="4" key="2">
    <citation type="submission" date="2025-08" db="UniProtKB">
        <authorList>
            <consortium name="RefSeq"/>
        </authorList>
    </citation>
    <scope>IDENTIFICATION</scope>
    <source>
        <tissue evidence="4">Whole plant</tissue>
    </source>
</reference>
<dbReference type="GeneID" id="127747686"/>
<evidence type="ECO:0000256" key="2">
    <source>
        <dbReference type="SAM" id="Phobius"/>
    </source>
</evidence>
<name>A0A9C6TPL2_ARADU</name>
<accession>A0A9C6TPL2</accession>
<dbReference type="AlphaFoldDB" id="A0A9C6TPL2"/>
<keyword evidence="1" id="KW-0406">Ion transport</keyword>
<dbReference type="KEGG" id="adu:127747686"/>
<sequence length="174" mass="20227">MGLFGLIMRRFAVHVLIGHLIDCFGYLAAVEFLIPLHSTLLTLLGILTKLEKQISSISIQTSTIFEVQEAIFVLVVRVMGLSLFVSFIGNIQSILQGLNRRNTNMLTRYDEVEQWSRHCRLPKKLRRRILEAEIQNRITTRGMKEEALMKNMPEDIQRDLTRHWFFSVIKKVTI</sequence>
<evidence type="ECO:0000256" key="1">
    <source>
        <dbReference type="ARBA" id="ARBA00023303"/>
    </source>
</evidence>
<dbReference type="Proteomes" id="UP000515211">
    <property type="component" value="Chromosome 5"/>
</dbReference>
<dbReference type="GO" id="GO:0034220">
    <property type="term" value="P:monoatomic ion transmembrane transport"/>
    <property type="evidence" value="ECO:0007669"/>
    <property type="project" value="UniProtKB-KW"/>
</dbReference>
<dbReference type="RefSeq" id="XP_052117802.1">
    <property type="nucleotide sequence ID" value="XM_052261842.1"/>
</dbReference>
<keyword evidence="2" id="KW-0812">Transmembrane</keyword>
<evidence type="ECO:0000313" key="4">
    <source>
        <dbReference type="RefSeq" id="XP_052117802.1"/>
    </source>
</evidence>
<protein>
    <submittedName>
        <fullName evidence="4">Cyclic nucleotide-gated ion channel 19</fullName>
    </submittedName>
</protein>
<keyword evidence="2" id="KW-0472">Membrane</keyword>
<dbReference type="PANTHER" id="PTHR45651">
    <property type="entry name" value="CYCLIC NUCLEOTIDE-GATED ION CHANNEL 15-RELATED-RELATED"/>
    <property type="match status" value="1"/>
</dbReference>
<gene>
    <name evidence="4" type="primary">LOC127747686</name>
</gene>